<evidence type="ECO:0000313" key="4">
    <source>
        <dbReference type="Proteomes" id="UP000236379"/>
    </source>
</evidence>
<evidence type="ECO:0000313" key="3">
    <source>
        <dbReference type="EMBL" id="PNY79904.1"/>
    </source>
</evidence>
<feature type="signal peptide" evidence="2">
    <location>
        <begin position="1"/>
        <end position="21"/>
    </location>
</feature>
<sequence length="505" mass="54150">MLALGLLLAACSGTGTGPSPAPPAPAPATTPGPGEVRQTLRALAGGTVVHPAGARLVVPAGALAKDAAVSLREAPSDLPGEGFQAAGRRFVVDVQGGELKPGALLELDARGQDLVLLTTAPDGTRRLRRADVRQGVARIPLQEEASLRAPGAQSYELVRVPAQDVAAPTTILNVPYYWQDNLPWCVPTSLAMVMNQYENLQGTVANWQLAGADHQASDEGNRYLEILDSLGVNKALYDYLSWDADLIPSAPFTNYLKFMINTTGRAPGLSSTTTSHAFVGVGASNTHVWLHDPSGAFSGTASVAQKLSWEEFRAVAIDATRSNELRTLIFHKNPKPPALRRGSVVLEEGAGGSLSYHRGGQVRANWQWDGSFWTNGYIWDDPTGTLPQDGTYGNRFPRTGGTGAVKKLDGHFSYKARVANVTGQARNYQLFVFLESPLGPLQSRMYALNLPAYSWKNNVVNDVLDNFNITQDGTYSIRFELLEGGDFVDVKTVKFAVGDGPLAIP</sequence>
<gene>
    <name evidence="3" type="ORF">CVO96_18390</name>
</gene>
<evidence type="ECO:0008006" key="5">
    <source>
        <dbReference type="Google" id="ProtNLM"/>
    </source>
</evidence>
<reference evidence="3 4" key="1">
    <citation type="submission" date="2018-01" db="EMBL/GenBank/DDBJ databases">
        <title>Deinococcus koreensis sp. nov., a radiation-resistant bacterium isolated from river water.</title>
        <authorList>
            <person name="Choi A."/>
        </authorList>
    </citation>
    <scope>NUCLEOTIDE SEQUENCE [LARGE SCALE GENOMIC DNA]</scope>
    <source>
        <strain evidence="3 4">SJW1-2</strain>
    </source>
</reference>
<evidence type="ECO:0000256" key="2">
    <source>
        <dbReference type="SAM" id="SignalP"/>
    </source>
</evidence>
<name>A0A2K3UTN2_9DEIO</name>
<protein>
    <recommendedName>
        <fullName evidence="5">Peptidase C39-like domain-containing protein</fullName>
    </recommendedName>
</protein>
<feature type="compositionally biased region" description="Pro residues" evidence="1">
    <location>
        <begin position="19"/>
        <end position="30"/>
    </location>
</feature>
<dbReference type="Proteomes" id="UP000236379">
    <property type="component" value="Unassembled WGS sequence"/>
</dbReference>
<feature type="region of interest" description="Disordered" evidence="1">
    <location>
        <begin position="15"/>
        <end position="34"/>
    </location>
</feature>
<dbReference type="EMBL" id="PPPD01000002">
    <property type="protein sequence ID" value="PNY79904.1"/>
    <property type="molecule type" value="Genomic_DNA"/>
</dbReference>
<proteinExistence type="predicted"/>
<keyword evidence="2" id="KW-0732">Signal</keyword>
<comment type="caution">
    <text evidence="3">The sequence shown here is derived from an EMBL/GenBank/DDBJ whole genome shotgun (WGS) entry which is preliminary data.</text>
</comment>
<keyword evidence="4" id="KW-1185">Reference proteome</keyword>
<evidence type="ECO:0000256" key="1">
    <source>
        <dbReference type="SAM" id="MobiDB-lite"/>
    </source>
</evidence>
<dbReference type="AlphaFoldDB" id="A0A2K3UTN2"/>
<accession>A0A2K3UTN2</accession>
<feature type="chain" id="PRO_5014423864" description="Peptidase C39-like domain-containing protein" evidence="2">
    <location>
        <begin position="22"/>
        <end position="505"/>
    </location>
</feature>
<organism evidence="3 4">
    <name type="scientific">Deinococcus koreensis</name>
    <dbReference type="NCBI Taxonomy" id="2054903"/>
    <lineage>
        <taxon>Bacteria</taxon>
        <taxon>Thermotogati</taxon>
        <taxon>Deinococcota</taxon>
        <taxon>Deinococci</taxon>
        <taxon>Deinococcales</taxon>
        <taxon>Deinococcaceae</taxon>
        <taxon>Deinococcus</taxon>
    </lineage>
</organism>